<dbReference type="Proteomes" id="UP000059419">
    <property type="component" value="Chromosome 1"/>
</dbReference>
<dbReference type="InterPro" id="IPR025594">
    <property type="entry name" value="YebO"/>
</dbReference>
<evidence type="ECO:0000256" key="1">
    <source>
        <dbReference type="ARBA" id="ARBA00004162"/>
    </source>
</evidence>
<gene>
    <name evidence="7" type="ORF">EM595_2058</name>
</gene>
<dbReference type="RefSeq" id="WP_067431237.1">
    <property type="nucleotide sequence ID" value="NZ_CP072598.1"/>
</dbReference>
<dbReference type="OrthoDB" id="6485757at2"/>
<proteinExistence type="predicted"/>
<keyword evidence="8" id="KW-1185">Reference proteome</keyword>
<evidence type="ECO:0000313" key="7">
    <source>
        <dbReference type="EMBL" id="CUU24292.1"/>
    </source>
</evidence>
<name>A0A0U5GME6_9GAMM</name>
<keyword evidence="5 6" id="KW-0472">Membrane</keyword>
<keyword evidence="3 6" id="KW-0812">Transmembrane</keyword>
<dbReference type="Pfam" id="PF13974">
    <property type="entry name" value="YebO"/>
    <property type="match status" value="1"/>
</dbReference>
<dbReference type="GO" id="GO:0005886">
    <property type="term" value="C:plasma membrane"/>
    <property type="evidence" value="ECO:0007669"/>
    <property type="project" value="UniProtKB-SubCell"/>
</dbReference>
<sequence length="84" mass="9746">MNELNTSGLLLPVAVLIGTAIGLVLWFFVNRASVRANEQIRLLQNLLDEQKKQNALLKKWLQPEPEIKPQEEIERDFIRVIPER</sequence>
<evidence type="ECO:0000256" key="2">
    <source>
        <dbReference type="ARBA" id="ARBA00022475"/>
    </source>
</evidence>
<feature type="transmembrane region" description="Helical" evidence="6">
    <location>
        <begin position="6"/>
        <end position="29"/>
    </location>
</feature>
<accession>A0A0U5GME6</accession>
<organism evidence="7 8">
    <name type="scientific">Duffyella gerundensis</name>
    <dbReference type="NCBI Taxonomy" id="1619313"/>
    <lineage>
        <taxon>Bacteria</taxon>
        <taxon>Pseudomonadati</taxon>
        <taxon>Pseudomonadota</taxon>
        <taxon>Gammaproteobacteria</taxon>
        <taxon>Enterobacterales</taxon>
        <taxon>Erwiniaceae</taxon>
        <taxon>Duffyella</taxon>
    </lineage>
</organism>
<evidence type="ECO:0000313" key="8">
    <source>
        <dbReference type="Proteomes" id="UP000059419"/>
    </source>
</evidence>
<keyword evidence="4 6" id="KW-1133">Transmembrane helix</keyword>
<dbReference type="EMBL" id="LN907827">
    <property type="protein sequence ID" value="CUU24292.1"/>
    <property type="molecule type" value="Genomic_DNA"/>
</dbReference>
<dbReference type="AlphaFoldDB" id="A0A0U5GME6"/>
<comment type="subcellular location">
    <subcellularLocation>
        <location evidence="1">Cell membrane</location>
        <topology evidence="1">Single-pass membrane protein</topology>
    </subcellularLocation>
</comment>
<protein>
    <submittedName>
        <fullName evidence="7">Uncharacterized protein</fullName>
    </submittedName>
</protein>
<evidence type="ECO:0000256" key="4">
    <source>
        <dbReference type="ARBA" id="ARBA00022989"/>
    </source>
</evidence>
<dbReference type="PATRIC" id="fig|1619313.3.peg.2130"/>
<dbReference type="STRING" id="1619313.EM595_2058"/>
<dbReference type="KEGG" id="ege:EM595_2058"/>
<evidence type="ECO:0000256" key="3">
    <source>
        <dbReference type="ARBA" id="ARBA00022692"/>
    </source>
</evidence>
<keyword evidence="2" id="KW-1003">Cell membrane</keyword>
<reference evidence="8" key="1">
    <citation type="submission" date="2015-11" db="EMBL/GenBank/DDBJ databases">
        <authorList>
            <person name="Blom J."/>
        </authorList>
    </citation>
    <scope>NUCLEOTIDE SEQUENCE [LARGE SCALE GENOMIC DNA]</scope>
</reference>
<evidence type="ECO:0000256" key="5">
    <source>
        <dbReference type="ARBA" id="ARBA00023136"/>
    </source>
</evidence>
<dbReference type="GeneID" id="84612930"/>
<evidence type="ECO:0000256" key="6">
    <source>
        <dbReference type="SAM" id="Phobius"/>
    </source>
</evidence>